<dbReference type="NCBIfam" id="NF003067">
    <property type="entry name" value="PRK03988.1"/>
    <property type="match status" value="1"/>
</dbReference>
<dbReference type="PANTHER" id="PTHR23001:SF3">
    <property type="entry name" value="EUKARYOTIC TRANSLATION INITIATION FACTOR 2 SUBUNIT 2"/>
    <property type="match status" value="1"/>
</dbReference>
<comment type="similarity">
    <text evidence="1">Belongs to the eIF-2-beta/eIF-5 family.</text>
</comment>
<comment type="caution">
    <text evidence="5">The sequence shown here is derived from an EMBL/GenBank/DDBJ whole genome shotgun (WGS) entry which is preliminary data.</text>
</comment>
<dbReference type="GO" id="GO:0003743">
    <property type="term" value="F:translation initiation factor activity"/>
    <property type="evidence" value="ECO:0007669"/>
    <property type="project" value="UniProtKB-KW"/>
</dbReference>
<sequence>MENYDKMLERAYLSIPKKALEHERFVVPRADSLIQGKKTVMRGFNALLKDLRRDKKHFLKYLMKETGAPITENGNNIIISGKVNSIEMNKIIANYFSQFVLCAECGKPDTKIISEHGTKMMKCEACGALTPTKGI</sequence>
<accession>A0A8T5GDG2</accession>
<name>A0A8T5GDG2_9ARCH</name>
<keyword evidence="3" id="KW-0648">Protein biosynthesis</keyword>
<keyword evidence="2 5" id="KW-0396">Initiation factor</keyword>
<dbReference type="InterPro" id="IPR016190">
    <property type="entry name" value="Transl_init_fac_IF2/IF5_Zn-bd"/>
</dbReference>
<dbReference type="EMBL" id="JABJNZ010000012">
    <property type="protein sequence ID" value="MBT4870063.1"/>
    <property type="molecule type" value="Genomic_DNA"/>
</dbReference>
<evidence type="ECO:0000313" key="5">
    <source>
        <dbReference type="EMBL" id="MBT4870063.1"/>
    </source>
</evidence>
<dbReference type="SMART" id="SM00653">
    <property type="entry name" value="eIF2B_5"/>
    <property type="match status" value="1"/>
</dbReference>
<evidence type="ECO:0000256" key="1">
    <source>
        <dbReference type="ARBA" id="ARBA00010397"/>
    </source>
</evidence>
<dbReference type="AlphaFoldDB" id="A0A8T5GDG2"/>
<dbReference type="InterPro" id="IPR016189">
    <property type="entry name" value="Transl_init_fac_IF2/IF5_N"/>
</dbReference>
<feature type="domain" description="Translation initiation factor IF2/IF5" evidence="4">
    <location>
        <begin position="22"/>
        <end position="129"/>
    </location>
</feature>
<reference evidence="5" key="1">
    <citation type="journal article" date="2021" name="ISME J.">
        <title>Mercury methylation by metabolically versatile and cosmopolitan marine bacteria.</title>
        <authorList>
            <person name="Lin H."/>
            <person name="Ascher D.B."/>
            <person name="Myung Y."/>
            <person name="Lamborg C.H."/>
            <person name="Hallam S.J."/>
            <person name="Gionfriddo C.M."/>
            <person name="Holt K.E."/>
            <person name="Moreau J.W."/>
        </authorList>
    </citation>
    <scope>NUCLEOTIDE SEQUENCE</scope>
    <source>
        <strain evidence="5">SI075_bin30</strain>
    </source>
</reference>
<dbReference type="Gene3D" id="3.30.30.170">
    <property type="match status" value="1"/>
</dbReference>
<dbReference type="InterPro" id="IPR045196">
    <property type="entry name" value="IF2/IF5"/>
</dbReference>
<evidence type="ECO:0000256" key="2">
    <source>
        <dbReference type="ARBA" id="ARBA00022540"/>
    </source>
</evidence>
<evidence type="ECO:0000313" key="6">
    <source>
        <dbReference type="Proteomes" id="UP000722459"/>
    </source>
</evidence>
<dbReference type="SUPFAM" id="SSF100966">
    <property type="entry name" value="Translation initiation factor 2 beta, aIF2beta, N-terminal domain"/>
    <property type="match status" value="1"/>
</dbReference>
<dbReference type="InterPro" id="IPR002735">
    <property type="entry name" value="Transl_init_fac_IF2/IF5_dom"/>
</dbReference>
<protein>
    <submittedName>
        <fullName evidence="5">Translation initiation factor IF-2 subunit beta</fullName>
    </submittedName>
</protein>
<organism evidence="5 6">
    <name type="scientific">Candidatus Iainarchaeum sp</name>
    <dbReference type="NCBI Taxonomy" id="3101447"/>
    <lineage>
        <taxon>Archaea</taxon>
        <taxon>Candidatus Iainarchaeota</taxon>
        <taxon>Candidatus Iainarchaeia</taxon>
        <taxon>Candidatus Iainarchaeales</taxon>
        <taxon>Candidatus Iainarchaeaceae</taxon>
        <taxon>Candidatus Iainarchaeum</taxon>
    </lineage>
</organism>
<evidence type="ECO:0000259" key="4">
    <source>
        <dbReference type="SMART" id="SM00653"/>
    </source>
</evidence>
<dbReference type="SUPFAM" id="SSF75689">
    <property type="entry name" value="Zinc-binding domain of translation initiation factor 2 beta"/>
    <property type="match status" value="1"/>
</dbReference>
<dbReference type="PANTHER" id="PTHR23001">
    <property type="entry name" value="EUKARYOTIC TRANSLATION INITIATION FACTOR"/>
    <property type="match status" value="1"/>
</dbReference>
<proteinExistence type="inferred from homology"/>
<gene>
    <name evidence="5" type="ORF">HON47_00620</name>
</gene>
<evidence type="ECO:0000256" key="3">
    <source>
        <dbReference type="ARBA" id="ARBA00022917"/>
    </source>
</evidence>
<dbReference type="Proteomes" id="UP000722459">
    <property type="component" value="Unassembled WGS sequence"/>
</dbReference>
<dbReference type="Pfam" id="PF01873">
    <property type="entry name" value="eIF-5_eIF-2B"/>
    <property type="match status" value="1"/>
</dbReference>